<comment type="caution">
    <text evidence="15">The sequence shown here is derived from an EMBL/GenBank/DDBJ whole genome shotgun (WGS) entry which is preliminary data.</text>
</comment>
<dbReference type="InterPro" id="IPR027417">
    <property type="entry name" value="P-loop_NTPase"/>
</dbReference>
<evidence type="ECO:0000313" key="15">
    <source>
        <dbReference type="EMBL" id="GMQ34516.1"/>
    </source>
</evidence>
<keyword evidence="7 13" id="KW-0808">Transferase</keyword>
<evidence type="ECO:0000256" key="10">
    <source>
        <dbReference type="ARBA" id="ARBA00022840"/>
    </source>
</evidence>
<comment type="catalytic activity">
    <reaction evidence="13">
        <text>a lipid A disaccharide + ATP = a lipid IVA + ADP + H(+)</text>
        <dbReference type="Rhea" id="RHEA:67840"/>
        <dbReference type="ChEBI" id="CHEBI:15378"/>
        <dbReference type="ChEBI" id="CHEBI:30616"/>
        <dbReference type="ChEBI" id="CHEBI:176343"/>
        <dbReference type="ChEBI" id="CHEBI:176425"/>
        <dbReference type="ChEBI" id="CHEBI:456216"/>
        <dbReference type="EC" id="2.7.1.130"/>
    </reaction>
</comment>
<evidence type="ECO:0000256" key="2">
    <source>
        <dbReference type="ARBA" id="ARBA00004870"/>
    </source>
</evidence>
<keyword evidence="16" id="KW-1185">Reference proteome</keyword>
<evidence type="ECO:0000256" key="5">
    <source>
        <dbReference type="ARBA" id="ARBA00022516"/>
    </source>
</evidence>
<protein>
    <recommendedName>
        <fullName evidence="4 13">Tetraacyldisaccharide 4'-kinase</fullName>
        <ecNumber evidence="3 13">2.7.1.130</ecNumber>
    </recommendedName>
    <alternativeName>
        <fullName evidence="12 13">Lipid A 4'-kinase</fullName>
    </alternativeName>
</protein>
<dbReference type="Pfam" id="PF02606">
    <property type="entry name" value="LpxK"/>
    <property type="match status" value="1"/>
</dbReference>
<keyword evidence="14" id="KW-1133">Transmembrane helix</keyword>
<comment type="pathway">
    <text evidence="2 13">Glycolipid biosynthesis; lipid IV(A) biosynthesis; lipid IV(A) from (3R)-3-hydroxytetradecanoyl-[acyl-carrier-protein] and UDP-N-acetyl-alpha-D-glucosamine: step 6/6.</text>
</comment>
<keyword evidence="9 13" id="KW-0418">Kinase</keyword>
<reference evidence="15 16" key="1">
    <citation type="submission" date="2023-08" db="EMBL/GenBank/DDBJ databases">
        <title>Draft genome sequence of Algoriphagus taiwanensis.</title>
        <authorList>
            <person name="Takatani N."/>
            <person name="Hosokawa M."/>
            <person name="Sawabe T."/>
        </authorList>
    </citation>
    <scope>NUCLEOTIDE SEQUENCE [LARGE SCALE GENOMIC DNA]</scope>
    <source>
        <strain evidence="15 16">JCM 19755</strain>
    </source>
</reference>
<gene>
    <name evidence="13 15" type="primary">lpxK</name>
    <name evidence="15" type="ORF">Ataiwa_27890</name>
</gene>
<dbReference type="InterPro" id="IPR003758">
    <property type="entry name" value="LpxK"/>
</dbReference>
<evidence type="ECO:0000313" key="16">
    <source>
        <dbReference type="Proteomes" id="UP001307705"/>
    </source>
</evidence>
<dbReference type="Proteomes" id="UP001307705">
    <property type="component" value="Unassembled WGS sequence"/>
</dbReference>
<evidence type="ECO:0000256" key="9">
    <source>
        <dbReference type="ARBA" id="ARBA00022777"/>
    </source>
</evidence>
<organism evidence="15 16">
    <name type="scientific">Algoriphagus taiwanensis</name>
    <dbReference type="NCBI Taxonomy" id="1445656"/>
    <lineage>
        <taxon>Bacteria</taxon>
        <taxon>Pseudomonadati</taxon>
        <taxon>Bacteroidota</taxon>
        <taxon>Cytophagia</taxon>
        <taxon>Cytophagales</taxon>
        <taxon>Cyclobacteriaceae</taxon>
        <taxon>Algoriphagus</taxon>
    </lineage>
</organism>
<dbReference type="EMBL" id="BTPE01000010">
    <property type="protein sequence ID" value="GMQ34516.1"/>
    <property type="molecule type" value="Genomic_DNA"/>
</dbReference>
<evidence type="ECO:0000256" key="14">
    <source>
        <dbReference type="SAM" id="Phobius"/>
    </source>
</evidence>
<keyword evidence="6 13" id="KW-0441">Lipid A biosynthesis</keyword>
<accession>A0ABQ6Q3R2</accession>
<dbReference type="NCBIfam" id="TIGR00682">
    <property type="entry name" value="lpxK"/>
    <property type="match status" value="1"/>
</dbReference>
<dbReference type="PANTHER" id="PTHR42724">
    <property type="entry name" value="TETRAACYLDISACCHARIDE 4'-KINASE"/>
    <property type="match status" value="1"/>
</dbReference>
<evidence type="ECO:0000256" key="4">
    <source>
        <dbReference type="ARBA" id="ARBA00016436"/>
    </source>
</evidence>
<keyword evidence="11 13" id="KW-0443">Lipid metabolism</keyword>
<keyword evidence="8 13" id="KW-0547">Nucleotide-binding</keyword>
<evidence type="ECO:0000256" key="12">
    <source>
        <dbReference type="ARBA" id="ARBA00029757"/>
    </source>
</evidence>
<keyword evidence="14" id="KW-0472">Membrane</keyword>
<evidence type="ECO:0000256" key="1">
    <source>
        <dbReference type="ARBA" id="ARBA00002274"/>
    </source>
</evidence>
<feature type="binding site" evidence="13">
    <location>
        <begin position="47"/>
        <end position="54"/>
    </location>
    <ligand>
        <name>ATP</name>
        <dbReference type="ChEBI" id="CHEBI:30616"/>
    </ligand>
</feature>
<name>A0ABQ6Q3R2_9BACT</name>
<dbReference type="EC" id="2.7.1.130" evidence="3 13"/>
<evidence type="ECO:0000256" key="6">
    <source>
        <dbReference type="ARBA" id="ARBA00022556"/>
    </source>
</evidence>
<sequence>MPWYAYLLAPFALIFWMITAIRNLLFDLSWIKSHRSSIPTLVVGNLSVGGTGKTPMVEFLVKVFKEEIKLATLSRGYGRQTRGFLQAHPHSSPEQIGDEPLQIYSKFKGEIPVFVGENRVDSLEKIHQTDPDLALVILDDAFQHRQLKANFYILLTPYSNPFFSDQILPMGRLREARSGAKRADLVVVTKCPDGLSDSAKTEFRNRLHPYISIDAPVFFSGLNYGKPYSVHQNVPFSGKVILVSGLADPSLFVNYCKKTFQVLYSFSYSDHHKFSVTDWEKIASSWSDLSSANPVILCTEKDAEKLKVLANEGKFREIPIFALPMEVKFESQEKEMLLAQIREKLGIQ</sequence>
<keyword evidence="10 13" id="KW-0067">ATP-binding</keyword>
<evidence type="ECO:0000256" key="8">
    <source>
        <dbReference type="ARBA" id="ARBA00022741"/>
    </source>
</evidence>
<proteinExistence type="inferred from homology"/>
<evidence type="ECO:0000256" key="13">
    <source>
        <dbReference type="HAMAP-Rule" id="MF_00409"/>
    </source>
</evidence>
<evidence type="ECO:0000256" key="11">
    <source>
        <dbReference type="ARBA" id="ARBA00023098"/>
    </source>
</evidence>
<feature type="transmembrane region" description="Helical" evidence="14">
    <location>
        <begin position="6"/>
        <end position="25"/>
    </location>
</feature>
<comment type="similarity">
    <text evidence="13">Belongs to the LpxK family.</text>
</comment>
<dbReference type="PANTHER" id="PTHR42724:SF1">
    <property type="entry name" value="TETRAACYLDISACCHARIDE 4'-KINASE, MITOCHONDRIAL-RELATED"/>
    <property type="match status" value="1"/>
</dbReference>
<dbReference type="HAMAP" id="MF_00409">
    <property type="entry name" value="LpxK"/>
    <property type="match status" value="1"/>
</dbReference>
<dbReference type="SUPFAM" id="SSF52540">
    <property type="entry name" value="P-loop containing nucleoside triphosphate hydrolases"/>
    <property type="match status" value="1"/>
</dbReference>
<comment type="function">
    <text evidence="1 13">Transfers the gamma-phosphate of ATP to the 4'-position of a tetraacyldisaccharide 1-phosphate intermediate (termed DS-1-P) to form tetraacyldisaccharide 1,4'-bis-phosphate (lipid IVA).</text>
</comment>
<evidence type="ECO:0000256" key="3">
    <source>
        <dbReference type="ARBA" id="ARBA00012071"/>
    </source>
</evidence>
<dbReference type="RefSeq" id="WP_338229342.1">
    <property type="nucleotide sequence ID" value="NZ_BTPE01000010.1"/>
</dbReference>
<evidence type="ECO:0000256" key="7">
    <source>
        <dbReference type="ARBA" id="ARBA00022679"/>
    </source>
</evidence>
<keyword evidence="14" id="KW-0812">Transmembrane</keyword>
<keyword evidence="5 13" id="KW-0444">Lipid biosynthesis</keyword>